<dbReference type="PRINTS" id="PR01463">
    <property type="entry name" value="EAGCHANLFMLY"/>
</dbReference>
<gene>
    <name evidence="16" type="ORF">ECRASSUSDP1_LOCUS11949</name>
</gene>
<evidence type="ECO:0000256" key="14">
    <source>
        <dbReference type="SAM" id="Phobius"/>
    </source>
</evidence>
<keyword evidence="4 14" id="KW-0812">Transmembrane</keyword>
<dbReference type="Gene3D" id="2.60.120.10">
    <property type="entry name" value="Jelly Rolls"/>
    <property type="match status" value="2"/>
</dbReference>
<dbReference type="Pfam" id="PF00520">
    <property type="entry name" value="Ion_trans"/>
    <property type="match status" value="1"/>
</dbReference>
<dbReference type="GO" id="GO:0042391">
    <property type="term" value="P:regulation of membrane potential"/>
    <property type="evidence" value="ECO:0007669"/>
    <property type="project" value="TreeGrafter"/>
</dbReference>
<dbReference type="GO" id="GO:0005249">
    <property type="term" value="F:voltage-gated potassium channel activity"/>
    <property type="evidence" value="ECO:0007669"/>
    <property type="project" value="InterPro"/>
</dbReference>
<feature type="transmembrane region" description="Helical" evidence="14">
    <location>
        <begin position="214"/>
        <end position="234"/>
    </location>
</feature>
<dbReference type="PANTHER" id="PTHR10217">
    <property type="entry name" value="VOLTAGE AND LIGAND GATED POTASSIUM CHANNEL"/>
    <property type="match status" value="1"/>
</dbReference>
<keyword evidence="12" id="KW-0175">Coiled coil</keyword>
<evidence type="ECO:0000256" key="5">
    <source>
        <dbReference type="ARBA" id="ARBA00022826"/>
    </source>
</evidence>
<evidence type="ECO:0000256" key="7">
    <source>
        <dbReference type="ARBA" id="ARBA00022958"/>
    </source>
</evidence>
<feature type="compositionally biased region" description="Basic and acidic residues" evidence="13">
    <location>
        <begin position="148"/>
        <end position="161"/>
    </location>
</feature>
<dbReference type="Proteomes" id="UP001295684">
    <property type="component" value="Unassembled WGS sequence"/>
</dbReference>
<evidence type="ECO:0000256" key="11">
    <source>
        <dbReference type="ARBA" id="ARBA00023303"/>
    </source>
</evidence>
<evidence type="ECO:0000256" key="12">
    <source>
        <dbReference type="SAM" id="Coils"/>
    </source>
</evidence>
<dbReference type="Gene3D" id="1.10.287.630">
    <property type="entry name" value="Helix hairpin bin"/>
    <property type="match status" value="1"/>
</dbReference>
<evidence type="ECO:0000256" key="2">
    <source>
        <dbReference type="ARBA" id="ARBA00022448"/>
    </source>
</evidence>
<feature type="region of interest" description="Disordered" evidence="13">
    <location>
        <begin position="89"/>
        <end position="112"/>
    </location>
</feature>
<dbReference type="EMBL" id="CAMPGE010011827">
    <property type="protein sequence ID" value="CAI2370632.1"/>
    <property type="molecule type" value="Genomic_DNA"/>
</dbReference>
<dbReference type="AlphaFoldDB" id="A0AAD1XFY4"/>
<dbReference type="InterPro" id="IPR005821">
    <property type="entry name" value="Ion_trans_dom"/>
</dbReference>
<sequence>MSKGRIRPETVSSCNPDRTESAQEGSRLMFGLSQDDLIRAKKRNNLELQESNSNSDSYSEIIDCIQDINKEDTDRQLLMKKDNEDKKKILNEKHKNENEIEDQDKSSVGGSEEIHRFNTNQTGKVSKKSAFKSQLLLPKVGINVQPQDSDRNNNEDSDKIEPLPNLKPVEDNSQSNKEVLDTEETQIEFKLKSKAPKKKCFCRQLDQGKIKWDLFIMLLAIINCFQVPYSVAFTDIDSSIIYLDIINLCIDFIFILDVIISFRTSVILESTAQEIYDNKKIAVIYLKGRFWIDFPASIPFDLFTYIFPILRSNQLTLQMIGLLKLVRVLRLSRLITYLNVKSELKMSLKLVKLIFFLILFLHCLACIWFFIVKQNETWIPPLDYVWVETELYDQGAFHQYLNALYHAVLMLGGNDVGPRGNFQLTFVSITLLAAAIINANIFGNMAVILQSLNKKATNFQEKLDNANETMKNLRIPRALQEEIKDYFTFTQNTQDHQSDLKIFMSTLSPSLRQKVISSIFKGVLVKNPIFNMHNAAINQILGTMETCLFLPENKIITQNQEGNMMYFIAHGECDVTVLTEKQKEIHVSTIKEGDFFGEVALIKKCKRTASVISKNYTTLASFHENDFDSLIEEYPFIKQKMESKMIDEYNDPWKKFVKKVLRNIDYLSYCVSDETIEEIVYFCEPITISENTQLFKAGSKCQDIYIISDGELDISVNNANKETFLDTLHIGSSIGSYCALVNEPYSISGKSRTTCKLLKLPIKKLFSMREQVEDLDYNMTEYEQYIDENGLPYCDYRIYRHGHLKLRPIQKFQVGIRRIINILRSYKSLDLRGLLDNVKNQIKKQKEAEKNKRKSAMLRGNPMTAEQKADEYYYSLKSEMRHVQSSMVFQNKEMLHLFKKTQKQIQNLHKLIKGESVVEDPESSNESKHDEAFKNLSSDPRQPMMRKVRDRGLSKAMRKITNTNVSDLHLELPGSHVRKKSMNSLMPSNFQDPITTTHEQKAYKNKLKLQKSKSFHQDKHYKEDNLTEKEESKRGNLPQKNKIVVLKIKDEYQDAVRLMNQDSSLEKPKPKAETMEQPLVMRRRSLTMESPDSMIKSENKTYDMPNELVSSVLKHRKYASIIRKNQKIQKKSSILKLDTMKSDLS</sequence>
<feature type="transmembrane region" description="Helical" evidence="14">
    <location>
        <begin position="240"/>
        <end position="260"/>
    </location>
</feature>
<dbReference type="Gene3D" id="1.10.287.70">
    <property type="match status" value="1"/>
</dbReference>
<dbReference type="InterPro" id="IPR050818">
    <property type="entry name" value="KCNH_animal-type"/>
</dbReference>
<feature type="coiled-coil region" evidence="12">
    <location>
        <begin position="831"/>
        <end position="859"/>
    </location>
</feature>
<evidence type="ECO:0000256" key="13">
    <source>
        <dbReference type="SAM" id="MobiDB-lite"/>
    </source>
</evidence>
<dbReference type="SMART" id="SM00100">
    <property type="entry name" value="cNMP"/>
    <property type="match status" value="2"/>
</dbReference>
<keyword evidence="6" id="KW-0851">Voltage-gated channel</keyword>
<evidence type="ECO:0000313" key="16">
    <source>
        <dbReference type="EMBL" id="CAI2370632.1"/>
    </source>
</evidence>
<dbReference type="PANTHER" id="PTHR10217:SF435">
    <property type="entry name" value="POTASSIUM VOLTAGE-GATED CHANNEL PROTEIN EAG"/>
    <property type="match status" value="1"/>
</dbReference>
<evidence type="ECO:0000256" key="9">
    <source>
        <dbReference type="ARBA" id="ARBA00023065"/>
    </source>
</evidence>
<evidence type="ECO:0000256" key="8">
    <source>
        <dbReference type="ARBA" id="ARBA00022989"/>
    </source>
</evidence>
<keyword evidence="7" id="KW-0630">Potassium</keyword>
<dbReference type="GO" id="GO:0034702">
    <property type="term" value="C:monoatomic ion channel complex"/>
    <property type="evidence" value="ECO:0007669"/>
    <property type="project" value="UniProtKB-KW"/>
</dbReference>
<keyword evidence="11" id="KW-0407">Ion channel</keyword>
<keyword evidence="8 14" id="KW-1133">Transmembrane helix</keyword>
<feature type="region of interest" description="Disordered" evidence="13">
    <location>
        <begin position="1"/>
        <end position="29"/>
    </location>
</feature>
<feature type="domain" description="Cyclic nucleotide-binding" evidence="15">
    <location>
        <begin position="528"/>
        <end position="648"/>
    </location>
</feature>
<feature type="region of interest" description="Disordered" evidence="13">
    <location>
        <begin position="916"/>
        <end position="946"/>
    </location>
</feature>
<feature type="transmembrane region" description="Helical" evidence="14">
    <location>
        <begin position="424"/>
        <end position="449"/>
    </location>
</feature>
<feature type="compositionally biased region" description="Basic and acidic residues" evidence="13">
    <location>
        <begin position="1015"/>
        <end position="1034"/>
    </location>
</feature>
<evidence type="ECO:0000256" key="3">
    <source>
        <dbReference type="ARBA" id="ARBA00022538"/>
    </source>
</evidence>
<reference evidence="16" key="1">
    <citation type="submission" date="2023-07" db="EMBL/GenBank/DDBJ databases">
        <authorList>
            <consortium name="AG Swart"/>
            <person name="Singh M."/>
            <person name="Singh A."/>
            <person name="Seah K."/>
            <person name="Emmerich C."/>
        </authorList>
    </citation>
    <scope>NUCLEOTIDE SEQUENCE</scope>
    <source>
        <strain evidence="16">DP1</strain>
    </source>
</reference>
<evidence type="ECO:0000256" key="4">
    <source>
        <dbReference type="ARBA" id="ARBA00022692"/>
    </source>
</evidence>
<evidence type="ECO:0000256" key="6">
    <source>
        <dbReference type="ARBA" id="ARBA00022882"/>
    </source>
</evidence>
<dbReference type="InterPro" id="IPR000595">
    <property type="entry name" value="cNMP-bd_dom"/>
</dbReference>
<keyword evidence="2" id="KW-0813">Transport</keyword>
<keyword evidence="9" id="KW-0406">Ion transport</keyword>
<dbReference type="PROSITE" id="PS00889">
    <property type="entry name" value="CNMP_BINDING_2"/>
    <property type="match status" value="1"/>
</dbReference>
<organism evidence="16 17">
    <name type="scientific">Euplotes crassus</name>
    <dbReference type="NCBI Taxonomy" id="5936"/>
    <lineage>
        <taxon>Eukaryota</taxon>
        <taxon>Sar</taxon>
        <taxon>Alveolata</taxon>
        <taxon>Ciliophora</taxon>
        <taxon>Intramacronucleata</taxon>
        <taxon>Spirotrichea</taxon>
        <taxon>Hypotrichia</taxon>
        <taxon>Euplotida</taxon>
        <taxon>Euplotidae</taxon>
        <taxon>Moneuplotes</taxon>
    </lineage>
</organism>
<dbReference type="CDD" id="cd00038">
    <property type="entry name" value="CAP_ED"/>
    <property type="match status" value="2"/>
</dbReference>
<dbReference type="InterPro" id="IPR018488">
    <property type="entry name" value="cNMP-bd_CS"/>
</dbReference>
<evidence type="ECO:0000259" key="15">
    <source>
        <dbReference type="PROSITE" id="PS50042"/>
    </source>
</evidence>
<feature type="region of interest" description="Disordered" evidence="13">
    <location>
        <begin position="142"/>
        <end position="178"/>
    </location>
</feature>
<feature type="domain" description="Cyclic nucleotide-binding" evidence="15">
    <location>
        <begin position="667"/>
        <end position="760"/>
    </location>
</feature>
<keyword evidence="10 14" id="KW-0472">Membrane</keyword>
<accession>A0AAD1XFY4</accession>
<comment type="subcellular location">
    <subcellularLocation>
        <location evidence="1">Membrane</location>
        <topology evidence="1">Multi-pass membrane protein</topology>
    </subcellularLocation>
</comment>
<dbReference type="PROSITE" id="PS50042">
    <property type="entry name" value="CNMP_BINDING_3"/>
    <property type="match status" value="2"/>
</dbReference>
<dbReference type="SUPFAM" id="SSF81324">
    <property type="entry name" value="Voltage-gated potassium channels"/>
    <property type="match status" value="1"/>
</dbReference>
<evidence type="ECO:0000256" key="1">
    <source>
        <dbReference type="ARBA" id="ARBA00004141"/>
    </source>
</evidence>
<dbReference type="InterPro" id="IPR018490">
    <property type="entry name" value="cNMP-bd_dom_sf"/>
</dbReference>
<keyword evidence="5" id="KW-0631">Potassium channel</keyword>
<dbReference type="InterPro" id="IPR014710">
    <property type="entry name" value="RmlC-like_jellyroll"/>
</dbReference>
<feature type="transmembrane region" description="Helical" evidence="14">
    <location>
        <begin position="350"/>
        <end position="371"/>
    </location>
</feature>
<feature type="region of interest" description="Disordered" evidence="13">
    <location>
        <begin position="1009"/>
        <end position="1035"/>
    </location>
</feature>
<evidence type="ECO:0000256" key="10">
    <source>
        <dbReference type="ARBA" id="ARBA00023136"/>
    </source>
</evidence>
<feature type="compositionally biased region" description="Basic and acidic residues" evidence="13">
    <location>
        <begin position="89"/>
        <end position="98"/>
    </location>
</feature>
<proteinExistence type="predicted"/>
<dbReference type="InterPro" id="IPR003938">
    <property type="entry name" value="K_chnl_volt-dep_EAG/ELK/ERG"/>
</dbReference>
<dbReference type="SUPFAM" id="SSF51206">
    <property type="entry name" value="cAMP-binding domain-like"/>
    <property type="match status" value="2"/>
</dbReference>
<evidence type="ECO:0000313" key="17">
    <source>
        <dbReference type="Proteomes" id="UP001295684"/>
    </source>
</evidence>
<keyword evidence="3" id="KW-0633">Potassium transport</keyword>
<dbReference type="Pfam" id="PF00027">
    <property type="entry name" value="cNMP_binding"/>
    <property type="match status" value="2"/>
</dbReference>
<dbReference type="GO" id="GO:0005886">
    <property type="term" value="C:plasma membrane"/>
    <property type="evidence" value="ECO:0007669"/>
    <property type="project" value="TreeGrafter"/>
</dbReference>
<name>A0AAD1XFY4_EUPCR</name>
<keyword evidence="17" id="KW-1185">Reference proteome</keyword>
<protein>
    <recommendedName>
        <fullName evidence="15">Cyclic nucleotide-binding domain-containing protein</fullName>
    </recommendedName>
</protein>
<comment type="caution">
    <text evidence="16">The sequence shown here is derived from an EMBL/GenBank/DDBJ whole genome shotgun (WGS) entry which is preliminary data.</text>
</comment>